<protein>
    <submittedName>
        <fullName evidence="2">VOC family protein</fullName>
    </submittedName>
</protein>
<dbReference type="PROSITE" id="PS51819">
    <property type="entry name" value="VOC"/>
    <property type="match status" value="1"/>
</dbReference>
<feature type="domain" description="VOC" evidence="1">
    <location>
        <begin position="6"/>
        <end position="116"/>
    </location>
</feature>
<gene>
    <name evidence="2" type="ORF">GZH47_13310</name>
</gene>
<keyword evidence="3" id="KW-1185">Reference proteome</keyword>
<dbReference type="KEGG" id="prz:GZH47_13310"/>
<dbReference type="InterPro" id="IPR029068">
    <property type="entry name" value="Glyas_Bleomycin-R_OHBP_Dase"/>
</dbReference>
<evidence type="ECO:0000259" key="1">
    <source>
        <dbReference type="PROSITE" id="PS51819"/>
    </source>
</evidence>
<accession>A0A6C0NZU4</accession>
<dbReference type="Gene3D" id="3.10.180.10">
    <property type="entry name" value="2,3-Dihydroxybiphenyl 1,2-Dioxygenase, domain 1"/>
    <property type="match status" value="1"/>
</dbReference>
<proteinExistence type="predicted"/>
<dbReference type="EMBL" id="CP048286">
    <property type="protein sequence ID" value="QHW31719.1"/>
    <property type="molecule type" value="Genomic_DNA"/>
</dbReference>
<dbReference type="Pfam" id="PF00903">
    <property type="entry name" value="Glyoxalase"/>
    <property type="match status" value="1"/>
</dbReference>
<dbReference type="InterPro" id="IPR004360">
    <property type="entry name" value="Glyas_Fos-R_dOase_dom"/>
</dbReference>
<evidence type="ECO:0000313" key="3">
    <source>
        <dbReference type="Proteomes" id="UP000479114"/>
    </source>
</evidence>
<organism evidence="2 3">
    <name type="scientific">Paenibacillus rhizovicinus</name>
    <dbReference type="NCBI Taxonomy" id="2704463"/>
    <lineage>
        <taxon>Bacteria</taxon>
        <taxon>Bacillati</taxon>
        <taxon>Bacillota</taxon>
        <taxon>Bacilli</taxon>
        <taxon>Bacillales</taxon>
        <taxon>Paenibacillaceae</taxon>
        <taxon>Paenibacillus</taxon>
    </lineage>
</organism>
<sequence>MHIRNRINTCFIHLKDMERGKAWYKSVFPFEVEAEGEDFLSFRMEGTGLMLLRSHHETIMPLPHSVFFFETSDVEQVFEELTAKGVETDGIQPFPDGMRGCHVFDPEGNMLLICTPPNEA</sequence>
<name>A0A6C0NZU4_9BACL</name>
<dbReference type="SUPFAM" id="SSF54593">
    <property type="entry name" value="Glyoxalase/Bleomycin resistance protein/Dihydroxybiphenyl dioxygenase"/>
    <property type="match status" value="1"/>
</dbReference>
<dbReference type="RefSeq" id="WP_162640525.1">
    <property type="nucleotide sequence ID" value="NZ_CP048286.1"/>
</dbReference>
<dbReference type="AlphaFoldDB" id="A0A6C0NZU4"/>
<evidence type="ECO:0000313" key="2">
    <source>
        <dbReference type="EMBL" id="QHW31719.1"/>
    </source>
</evidence>
<dbReference type="Proteomes" id="UP000479114">
    <property type="component" value="Chromosome"/>
</dbReference>
<dbReference type="InterPro" id="IPR037523">
    <property type="entry name" value="VOC_core"/>
</dbReference>
<reference evidence="2 3" key="1">
    <citation type="submission" date="2020-02" db="EMBL/GenBank/DDBJ databases">
        <title>Paenibacillus sp. nov., isolated from rhizosphere soil of tomato.</title>
        <authorList>
            <person name="Weon H.-Y."/>
            <person name="Lee S.A."/>
        </authorList>
    </citation>
    <scope>NUCLEOTIDE SEQUENCE [LARGE SCALE GENOMIC DNA]</scope>
    <source>
        <strain evidence="2 3">14171R-81</strain>
    </source>
</reference>